<dbReference type="Proteomes" id="UP000242180">
    <property type="component" value="Unassembled WGS sequence"/>
</dbReference>
<dbReference type="GO" id="GO:0008440">
    <property type="term" value="F:inositol-1,4,5-trisphosphate 3-kinase activity"/>
    <property type="evidence" value="ECO:0007669"/>
    <property type="project" value="TreeGrafter"/>
</dbReference>
<gene>
    <name evidence="6" type="ORF">BCR43DRAFT_449008</name>
</gene>
<dbReference type="EMBL" id="MCGN01000001">
    <property type="protein sequence ID" value="ORZ02259.1"/>
    <property type="molecule type" value="Genomic_DNA"/>
</dbReference>
<evidence type="ECO:0000256" key="2">
    <source>
        <dbReference type="ARBA" id="ARBA00022679"/>
    </source>
</evidence>
<dbReference type="EC" id="2.7.-.-" evidence="4"/>
<dbReference type="Gene3D" id="3.30.470.160">
    <property type="entry name" value="Inositol polyphosphate kinase"/>
    <property type="match status" value="1"/>
</dbReference>
<proteinExistence type="inferred from homology"/>
<evidence type="ECO:0000313" key="7">
    <source>
        <dbReference type="Proteomes" id="UP000242180"/>
    </source>
</evidence>
<feature type="region of interest" description="Disordered" evidence="5">
    <location>
        <begin position="67"/>
        <end position="163"/>
    </location>
</feature>
<dbReference type="OrthoDB" id="2573163at2759"/>
<protein>
    <recommendedName>
        <fullName evidence="4">Kinase</fullName>
        <ecNumber evidence="4">2.7.-.-</ecNumber>
    </recommendedName>
</protein>
<organism evidence="6 7">
    <name type="scientific">Syncephalastrum racemosum</name>
    <name type="common">Filamentous fungus</name>
    <dbReference type="NCBI Taxonomy" id="13706"/>
    <lineage>
        <taxon>Eukaryota</taxon>
        <taxon>Fungi</taxon>
        <taxon>Fungi incertae sedis</taxon>
        <taxon>Mucoromycota</taxon>
        <taxon>Mucoromycotina</taxon>
        <taxon>Mucoromycetes</taxon>
        <taxon>Mucorales</taxon>
        <taxon>Syncephalastraceae</taxon>
        <taxon>Syncephalastrum</taxon>
    </lineage>
</organism>
<dbReference type="GO" id="GO:0032958">
    <property type="term" value="P:inositol phosphate biosynthetic process"/>
    <property type="evidence" value="ECO:0007669"/>
    <property type="project" value="InterPro"/>
</dbReference>
<comment type="caution">
    <text evidence="6">The sequence shown here is derived from an EMBL/GenBank/DDBJ whole genome shotgun (WGS) entry which is preliminary data.</text>
</comment>
<dbReference type="GO" id="GO:0000824">
    <property type="term" value="F:inositol-1,4,5,6-tetrakisphosphate 3-kinase activity"/>
    <property type="evidence" value="ECO:0007669"/>
    <property type="project" value="TreeGrafter"/>
</dbReference>
<dbReference type="PANTHER" id="PTHR12400:SF21">
    <property type="entry name" value="KINASE"/>
    <property type="match status" value="1"/>
</dbReference>
<dbReference type="GO" id="GO:0005634">
    <property type="term" value="C:nucleus"/>
    <property type="evidence" value="ECO:0007669"/>
    <property type="project" value="TreeGrafter"/>
</dbReference>
<evidence type="ECO:0000256" key="5">
    <source>
        <dbReference type="SAM" id="MobiDB-lite"/>
    </source>
</evidence>
<feature type="region of interest" description="Disordered" evidence="5">
    <location>
        <begin position="393"/>
        <end position="414"/>
    </location>
</feature>
<keyword evidence="7" id="KW-1185">Reference proteome</keyword>
<sequence length="414" mass="45833">MFRLAPNGALCKAVTATKEQLFYEDLQFHPQFQAFVPRYMGVVRITYKQHTPNHYQPEVAWARQGTSFASPTTRKQSLSGLDPINTANVPLPPLSPPNTMAASSVPTAAPAVSAGMATGSRSTDTKQRHYHPYHPTPPHDRKSVPQSHHTPSLPPPPTGYYPPQQQQEFIVIEDLTAGLKKPCVLDLKMGTRQHGIYATHAKKTSQTRKCEQSTSGLLGVRVCGMQVYKSWMGTYSVQDKYAGRKLTPTSFRDTLYDFLHDGSRLWLHHIPPLLDKLKQLALLIQKLRGYRFFGSSLLLIYDGLDPSVPIDVRIVDFAHCVTQREMQENLADMTCPPSRPTECDHGYLLGLDTLIDTFDHIYSSASASASSSSNATSDTFADYPFSNSPHTATQHTATVISSPTSSDTTVSLSR</sequence>
<name>A0A1X2HRS2_SYNRA</name>
<evidence type="ECO:0000256" key="3">
    <source>
        <dbReference type="ARBA" id="ARBA00022777"/>
    </source>
</evidence>
<dbReference type="OMA" id="CVTQREM"/>
<dbReference type="InterPro" id="IPR038286">
    <property type="entry name" value="IPK_sf"/>
</dbReference>
<dbReference type="Pfam" id="PF03770">
    <property type="entry name" value="IPK"/>
    <property type="match status" value="1"/>
</dbReference>
<accession>A0A1X2HRS2</accession>
<keyword evidence="2 4" id="KW-0808">Transferase</keyword>
<dbReference type="STRING" id="13706.A0A1X2HRS2"/>
<dbReference type="AlphaFoldDB" id="A0A1X2HRS2"/>
<comment type="similarity">
    <text evidence="1 4">Belongs to the inositol phosphokinase (IPK) family.</text>
</comment>
<dbReference type="GO" id="GO:0005737">
    <property type="term" value="C:cytoplasm"/>
    <property type="evidence" value="ECO:0007669"/>
    <property type="project" value="TreeGrafter"/>
</dbReference>
<evidence type="ECO:0000313" key="6">
    <source>
        <dbReference type="EMBL" id="ORZ02259.1"/>
    </source>
</evidence>
<dbReference type="InterPro" id="IPR005522">
    <property type="entry name" value="IPK"/>
</dbReference>
<dbReference type="InParanoid" id="A0A1X2HRS2"/>
<reference evidence="6 7" key="1">
    <citation type="submission" date="2016-07" db="EMBL/GenBank/DDBJ databases">
        <title>Pervasive Adenine N6-methylation of Active Genes in Fungi.</title>
        <authorList>
            <consortium name="DOE Joint Genome Institute"/>
            <person name="Mondo S.J."/>
            <person name="Dannebaum R.O."/>
            <person name="Kuo R.C."/>
            <person name="Labutti K."/>
            <person name="Haridas S."/>
            <person name="Kuo A."/>
            <person name="Salamov A."/>
            <person name="Ahrendt S.R."/>
            <person name="Lipzen A."/>
            <person name="Sullivan W."/>
            <person name="Andreopoulos W.B."/>
            <person name="Clum A."/>
            <person name="Lindquist E."/>
            <person name="Daum C."/>
            <person name="Ramamoorthy G.K."/>
            <person name="Gryganskyi A."/>
            <person name="Culley D."/>
            <person name="Magnuson J.K."/>
            <person name="James T.Y."/>
            <person name="O'Malley M.A."/>
            <person name="Stajich J.E."/>
            <person name="Spatafora J.W."/>
            <person name="Visel A."/>
            <person name="Grigoriev I.V."/>
        </authorList>
    </citation>
    <scope>NUCLEOTIDE SEQUENCE [LARGE SCALE GENOMIC DNA]</scope>
    <source>
        <strain evidence="6 7">NRRL 2496</strain>
    </source>
</reference>
<feature type="compositionally biased region" description="Low complexity" evidence="5">
    <location>
        <begin position="101"/>
        <end position="114"/>
    </location>
</feature>
<keyword evidence="3 4" id="KW-0418">Kinase</keyword>
<feature type="compositionally biased region" description="Polar residues" evidence="5">
    <location>
        <begin position="67"/>
        <end position="79"/>
    </location>
</feature>
<dbReference type="GO" id="GO:0046854">
    <property type="term" value="P:phosphatidylinositol phosphate biosynthetic process"/>
    <property type="evidence" value="ECO:0007669"/>
    <property type="project" value="TreeGrafter"/>
</dbReference>
<evidence type="ECO:0000256" key="1">
    <source>
        <dbReference type="ARBA" id="ARBA00007374"/>
    </source>
</evidence>
<dbReference type="SUPFAM" id="SSF56104">
    <property type="entry name" value="SAICAR synthase-like"/>
    <property type="match status" value="1"/>
</dbReference>
<dbReference type="PANTHER" id="PTHR12400">
    <property type="entry name" value="INOSITOL POLYPHOSPHATE KINASE"/>
    <property type="match status" value="1"/>
</dbReference>
<evidence type="ECO:0000256" key="4">
    <source>
        <dbReference type="RuleBase" id="RU363090"/>
    </source>
</evidence>